<name>A0A7W8EA90_9BACT</name>
<keyword evidence="1" id="KW-0812">Transmembrane</keyword>
<keyword evidence="1" id="KW-0472">Membrane</keyword>
<accession>A0A7W8EA90</accession>
<proteinExistence type="predicted"/>
<keyword evidence="1" id="KW-1133">Transmembrane helix</keyword>
<evidence type="ECO:0000313" key="3">
    <source>
        <dbReference type="Proteomes" id="UP000584867"/>
    </source>
</evidence>
<sequence>MEYTKTKKSPGVFHALFVVAYWDAVLPAKAGIVFLFFDFSRERTLAKSQDKKCRIFSPSLMGLWALLQTLLKEAVMVGESGKYYRSGHIARRMGDWPTGKSKMDVSDEDRDQWDDCHDRGDCEGKCEVEKMLDGYKCVHHGPDGMEEREHPDLRSVMEHLREVLGSDDDDDDFEEEEHIAPSNARFSNALKGLNRLGD</sequence>
<evidence type="ECO:0000313" key="2">
    <source>
        <dbReference type="EMBL" id="MBB5064547.1"/>
    </source>
</evidence>
<reference evidence="2 3" key="1">
    <citation type="submission" date="2020-08" db="EMBL/GenBank/DDBJ databases">
        <title>Genomic Encyclopedia of Type Strains, Phase IV (KMG-V): Genome sequencing to study the core and pangenomes of soil and plant-associated prokaryotes.</title>
        <authorList>
            <person name="Whitman W."/>
        </authorList>
    </citation>
    <scope>NUCLEOTIDE SEQUENCE [LARGE SCALE GENOMIC DNA]</scope>
    <source>
        <strain evidence="2 3">X5P3</strain>
    </source>
</reference>
<dbReference type="AlphaFoldDB" id="A0A7W8EA90"/>
<organism evidence="2 3">
    <name type="scientific">Granulicella mallensis</name>
    <dbReference type="NCBI Taxonomy" id="940614"/>
    <lineage>
        <taxon>Bacteria</taxon>
        <taxon>Pseudomonadati</taxon>
        <taxon>Acidobacteriota</taxon>
        <taxon>Terriglobia</taxon>
        <taxon>Terriglobales</taxon>
        <taxon>Acidobacteriaceae</taxon>
        <taxon>Granulicella</taxon>
    </lineage>
</organism>
<gene>
    <name evidence="2" type="ORF">HDF15_002905</name>
</gene>
<evidence type="ECO:0000256" key="1">
    <source>
        <dbReference type="SAM" id="Phobius"/>
    </source>
</evidence>
<feature type="transmembrane region" description="Helical" evidence="1">
    <location>
        <begin position="12"/>
        <end position="37"/>
    </location>
</feature>
<comment type="caution">
    <text evidence="2">The sequence shown here is derived from an EMBL/GenBank/DDBJ whole genome shotgun (WGS) entry which is preliminary data.</text>
</comment>
<dbReference type="EMBL" id="JACHIO010000011">
    <property type="protein sequence ID" value="MBB5064547.1"/>
    <property type="molecule type" value="Genomic_DNA"/>
</dbReference>
<dbReference type="Proteomes" id="UP000584867">
    <property type="component" value="Unassembled WGS sequence"/>
</dbReference>
<protein>
    <submittedName>
        <fullName evidence="2">Uncharacterized protein</fullName>
    </submittedName>
</protein>
<dbReference type="RefSeq" id="WP_184256529.1">
    <property type="nucleotide sequence ID" value="NZ_JACHIO010000011.1"/>
</dbReference>